<accession>A0A2J6TPS3</accession>
<dbReference type="EMBL" id="KZ613747">
    <property type="protein sequence ID" value="PMD64948.1"/>
    <property type="molecule type" value="Genomic_DNA"/>
</dbReference>
<dbReference type="GeneID" id="36587500"/>
<evidence type="ECO:0000256" key="1">
    <source>
        <dbReference type="SAM" id="SignalP"/>
    </source>
</evidence>
<proteinExistence type="predicted"/>
<sequence length="64" mass="6830">MQFSYFFYLAASVFTATVLASPAAAPNAMPADSIIKERQGDGTQPCDCVWFNGQWIDTCTGGGC</sequence>
<keyword evidence="1" id="KW-0732">Signal</keyword>
<name>A0A2J6TPS3_9HELO</name>
<feature type="chain" id="PRO_5014425480" evidence="1">
    <location>
        <begin position="21"/>
        <end position="64"/>
    </location>
</feature>
<dbReference type="RefSeq" id="XP_024741852.1">
    <property type="nucleotide sequence ID" value="XM_024879423.1"/>
</dbReference>
<organism evidence="2 3">
    <name type="scientific">Hyaloscypha bicolor E</name>
    <dbReference type="NCBI Taxonomy" id="1095630"/>
    <lineage>
        <taxon>Eukaryota</taxon>
        <taxon>Fungi</taxon>
        <taxon>Dikarya</taxon>
        <taxon>Ascomycota</taxon>
        <taxon>Pezizomycotina</taxon>
        <taxon>Leotiomycetes</taxon>
        <taxon>Helotiales</taxon>
        <taxon>Hyaloscyphaceae</taxon>
        <taxon>Hyaloscypha</taxon>
        <taxon>Hyaloscypha bicolor</taxon>
    </lineage>
</organism>
<feature type="signal peptide" evidence="1">
    <location>
        <begin position="1"/>
        <end position="20"/>
    </location>
</feature>
<protein>
    <submittedName>
        <fullName evidence="2">Uncharacterized protein</fullName>
    </submittedName>
</protein>
<dbReference type="AlphaFoldDB" id="A0A2J6TPS3"/>
<evidence type="ECO:0000313" key="2">
    <source>
        <dbReference type="EMBL" id="PMD64948.1"/>
    </source>
</evidence>
<dbReference type="InParanoid" id="A0A2J6TPS3"/>
<dbReference type="Proteomes" id="UP000235371">
    <property type="component" value="Unassembled WGS sequence"/>
</dbReference>
<gene>
    <name evidence="2" type="ORF">K444DRAFT_608627</name>
</gene>
<reference evidence="2 3" key="1">
    <citation type="submission" date="2016-04" db="EMBL/GenBank/DDBJ databases">
        <title>A degradative enzymes factory behind the ericoid mycorrhizal symbiosis.</title>
        <authorList>
            <consortium name="DOE Joint Genome Institute"/>
            <person name="Martino E."/>
            <person name="Morin E."/>
            <person name="Grelet G."/>
            <person name="Kuo A."/>
            <person name="Kohler A."/>
            <person name="Daghino S."/>
            <person name="Barry K."/>
            <person name="Choi C."/>
            <person name="Cichocki N."/>
            <person name="Clum A."/>
            <person name="Copeland A."/>
            <person name="Hainaut M."/>
            <person name="Haridas S."/>
            <person name="Labutti K."/>
            <person name="Lindquist E."/>
            <person name="Lipzen A."/>
            <person name="Khouja H.-R."/>
            <person name="Murat C."/>
            <person name="Ohm R."/>
            <person name="Olson A."/>
            <person name="Spatafora J."/>
            <person name="Veneault-Fourrey C."/>
            <person name="Henrissat B."/>
            <person name="Grigoriev I."/>
            <person name="Martin F."/>
            <person name="Perotto S."/>
        </authorList>
    </citation>
    <scope>NUCLEOTIDE SEQUENCE [LARGE SCALE GENOMIC DNA]</scope>
    <source>
        <strain evidence="2 3">E</strain>
    </source>
</reference>
<keyword evidence="3" id="KW-1185">Reference proteome</keyword>
<evidence type="ECO:0000313" key="3">
    <source>
        <dbReference type="Proteomes" id="UP000235371"/>
    </source>
</evidence>